<evidence type="ECO:0000256" key="1">
    <source>
        <dbReference type="SAM" id="SignalP"/>
    </source>
</evidence>
<evidence type="ECO:0000313" key="3">
    <source>
        <dbReference type="WBParaSite" id="Hba_05404"/>
    </source>
</evidence>
<evidence type="ECO:0000313" key="2">
    <source>
        <dbReference type="Proteomes" id="UP000095283"/>
    </source>
</evidence>
<protein>
    <submittedName>
        <fullName evidence="3">Secreted protein</fullName>
    </submittedName>
</protein>
<feature type="chain" id="PRO_5009310675" evidence="1">
    <location>
        <begin position="18"/>
        <end position="96"/>
    </location>
</feature>
<dbReference type="Proteomes" id="UP000095283">
    <property type="component" value="Unplaced"/>
</dbReference>
<organism evidence="2 3">
    <name type="scientific">Heterorhabditis bacteriophora</name>
    <name type="common">Entomopathogenic nematode worm</name>
    <dbReference type="NCBI Taxonomy" id="37862"/>
    <lineage>
        <taxon>Eukaryota</taxon>
        <taxon>Metazoa</taxon>
        <taxon>Ecdysozoa</taxon>
        <taxon>Nematoda</taxon>
        <taxon>Chromadorea</taxon>
        <taxon>Rhabditida</taxon>
        <taxon>Rhabditina</taxon>
        <taxon>Rhabditomorpha</taxon>
        <taxon>Strongyloidea</taxon>
        <taxon>Heterorhabditidae</taxon>
        <taxon>Heterorhabditis</taxon>
    </lineage>
</organism>
<reference evidence="3" key="1">
    <citation type="submission" date="2016-11" db="UniProtKB">
        <authorList>
            <consortium name="WormBaseParasite"/>
        </authorList>
    </citation>
    <scope>IDENTIFICATION</scope>
</reference>
<sequence>MQLLWGIVVFSIGLVQTEDDVCDSAPNDAAKIMCMQLHQWDESARSARKKIALPPGLLGMIGTSIIADLAPIASSIYQCMDLTCLCTYFRVITTLR</sequence>
<accession>A0A1I7WK44</accession>
<keyword evidence="2" id="KW-1185">Reference proteome</keyword>
<name>A0A1I7WK44_HETBA</name>
<dbReference type="AlphaFoldDB" id="A0A1I7WK44"/>
<proteinExistence type="predicted"/>
<keyword evidence="1" id="KW-0732">Signal</keyword>
<feature type="signal peptide" evidence="1">
    <location>
        <begin position="1"/>
        <end position="17"/>
    </location>
</feature>
<dbReference type="WBParaSite" id="Hba_05404">
    <property type="protein sequence ID" value="Hba_05404"/>
    <property type="gene ID" value="Hba_05404"/>
</dbReference>